<keyword evidence="1" id="KW-0732">Signal</keyword>
<gene>
    <name evidence="2" type="ORF">DI640_00370</name>
</gene>
<evidence type="ECO:0000256" key="1">
    <source>
        <dbReference type="SAM" id="SignalP"/>
    </source>
</evidence>
<dbReference type="InterPro" id="IPR028978">
    <property type="entry name" value="Chorismate_lyase_/UTRA_dom_sf"/>
</dbReference>
<reference evidence="2 3" key="1">
    <citation type="submission" date="2017-08" db="EMBL/GenBank/DDBJ databases">
        <title>Infants hospitalized years apart are colonized by the same room-sourced microbial strains.</title>
        <authorList>
            <person name="Brooks B."/>
            <person name="Olm M.R."/>
            <person name="Firek B.A."/>
            <person name="Baker R."/>
            <person name="Thomas B.C."/>
            <person name="Morowitz M.J."/>
            <person name="Banfield J.F."/>
        </authorList>
    </citation>
    <scope>NUCLEOTIDE SEQUENCE [LARGE SCALE GENOMIC DNA]</scope>
    <source>
        <strain evidence="2">S2_018_000_R3_119</strain>
    </source>
</reference>
<name>A0A2W4Z8T8_9SPHN</name>
<comment type="caution">
    <text evidence="2">The sequence shown here is derived from an EMBL/GenBank/DDBJ whole genome shotgun (WGS) entry which is preliminary data.</text>
</comment>
<sequence>MIVRFGILAAVLYAAPSTATPPSAVPALRHAWPGDALGRVESLAALQTLEIELLTRDSATLALDDWCAAHRIDAPGSKIVADRDYSVTKAPTADQRRQLGVSDREPIRYRRVRLRCGSHILSEADNWYVPSRLTPAMNAALDHSDIAFGRVVQPLHFRRQTLSARLLWSPLPIGWDRGTPIVGATPTLEIPEHVIENRALLVTPTGTPFSEVVETYTRTILDFAPPTPK</sequence>
<proteinExistence type="predicted"/>
<accession>A0A2W4Z8T8</accession>
<dbReference type="SUPFAM" id="SSF64288">
    <property type="entry name" value="Chorismate lyase-like"/>
    <property type="match status" value="1"/>
</dbReference>
<dbReference type="AlphaFoldDB" id="A0A2W4Z8T8"/>
<feature type="chain" id="PRO_5016001501" evidence="1">
    <location>
        <begin position="20"/>
        <end position="229"/>
    </location>
</feature>
<dbReference type="Gene3D" id="3.40.1410.10">
    <property type="entry name" value="Chorismate lyase-like"/>
    <property type="match status" value="1"/>
</dbReference>
<evidence type="ECO:0000313" key="2">
    <source>
        <dbReference type="EMBL" id="PZO76912.1"/>
    </source>
</evidence>
<dbReference type="Proteomes" id="UP000249555">
    <property type="component" value="Unassembled WGS sequence"/>
</dbReference>
<evidence type="ECO:0000313" key="3">
    <source>
        <dbReference type="Proteomes" id="UP000249555"/>
    </source>
</evidence>
<dbReference type="EMBL" id="QFMX01000001">
    <property type="protein sequence ID" value="PZO76912.1"/>
    <property type="molecule type" value="Genomic_DNA"/>
</dbReference>
<organism evidence="2 3">
    <name type="scientific">Sphingomonas taxi</name>
    <dbReference type="NCBI Taxonomy" id="1549858"/>
    <lineage>
        <taxon>Bacteria</taxon>
        <taxon>Pseudomonadati</taxon>
        <taxon>Pseudomonadota</taxon>
        <taxon>Alphaproteobacteria</taxon>
        <taxon>Sphingomonadales</taxon>
        <taxon>Sphingomonadaceae</taxon>
        <taxon>Sphingomonas</taxon>
    </lineage>
</organism>
<protein>
    <submittedName>
        <fullName evidence="2">Uncharacterized protein</fullName>
    </submittedName>
</protein>
<feature type="signal peptide" evidence="1">
    <location>
        <begin position="1"/>
        <end position="19"/>
    </location>
</feature>